<feature type="region of interest" description="Disordered" evidence="1">
    <location>
        <begin position="266"/>
        <end position="287"/>
    </location>
</feature>
<feature type="compositionally biased region" description="Polar residues" evidence="1">
    <location>
        <begin position="278"/>
        <end position="287"/>
    </location>
</feature>
<name>A0A1C6S8L9_9ACTN</name>
<dbReference type="STRING" id="145857.GA0070616_3173"/>
<dbReference type="RefSeq" id="WP_091082570.1">
    <property type="nucleotide sequence ID" value="NZ_FMHT01000003.1"/>
</dbReference>
<keyword evidence="3" id="KW-1185">Reference proteome</keyword>
<reference evidence="2 3" key="1">
    <citation type="submission" date="2016-06" db="EMBL/GenBank/DDBJ databases">
        <authorList>
            <person name="Kjaerup R.B."/>
            <person name="Dalgaard T.S."/>
            <person name="Juul-Madsen H.R."/>
        </authorList>
    </citation>
    <scope>NUCLEOTIDE SEQUENCE [LARGE SCALE GENOMIC DNA]</scope>
    <source>
        <strain evidence="2 3">DSM 43818</strain>
    </source>
</reference>
<dbReference type="Proteomes" id="UP000199699">
    <property type="component" value="Unassembled WGS sequence"/>
</dbReference>
<proteinExistence type="predicted"/>
<dbReference type="OrthoDB" id="3971424at2"/>
<dbReference type="AlphaFoldDB" id="A0A1C6S8L9"/>
<dbReference type="EMBL" id="FMHT01000003">
    <property type="protein sequence ID" value="SCL25775.1"/>
    <property type="molecule type" value="Genomic_DNA"/>
</dbReference>
<evidence type="ECO:0000313" key="3">
    <source>
        <dbReference type="Proteomes" id="UP000199699"/>
    </source>
</evidence>
<sequence>MTDRDQVERGHRAALLAFLPRARRVEAHSLAQDRAALVALAQMTMQVVIDPARETQTVVQELPPEEVVESAAARLRPLILDEDPTHWGKFFKAVGFFLHAGQVPPSAMEHLKGLKAEWVAIKPRSEVLRGYEVHLSKAGSNESQRVTDNVLGFAWLYGDVVHSDADRLARTRSFGVAERFRAAAPLVAHIMVLTIATLNFARTLYANGWLPVEDEVFETPVVVSDTTFRHEGRIYLGEPHIGDDPVVVPPPGQDLGEGWLPIQQVFGPGSDGAAPGGTAQSETSAPT</sequence>
<organism evidence="2 3">
    <name type="scientific">Micromonospora nigra</name>
    <dbReference type="NCBI Taxonomy" id="145857"/>
    <lineage>
        <taxon>Bacteria</taxon>
        <taxon>Bacillati</taxon>
        <taxon>Actinomycetota</taxon>
        <taxon>Actinomycetes</taxon>
        <taxon>Micromonosporales</taxon>
        <taxon>Micromonosporaceae</taxon>
        <taxon>Micromonospora</taxon>
    </lineage>
</organism>
<evidence type="ECO:0000313" key="2">
    <source>
        <dbReference type="EMBL" id="SCL25775.1"/>
    </source>
</evidence>
<gene>
    <name evidence="2" type="ORF">GA0070616_3173</name>
</gene>
<protein>
    <submittedName>
        <fullName evidence="2">Uncharacterized protein</fullName>
    </submittedName>
</protein>
<evidence type="ECO:0000256" key="1">
    <source>
        <dbReference type="SAM" id="MobiDB-lite"/>
    </source>
</evidence>
<accession>A0A1C6S8L9</accession>